<dbReference type="InterPro" id="IPR027417">
    <property type="entry name" value="P-loop_NTPase"/>
</dbReference>
<evidence type="ECO:0000313" key="2">
    <source>
        <dbReference type="EMBL" id="QPI36889.1"/>
    </source>
</evidence>
<evidence type="ECO:0000313" key="3">
    <source>
        <dbReference type="Proteomes" id="UP000663583"/>
    </source>
</evidence>
<dbReference type="Gene3D" id="3.40.50.300">
    <property type="entry name" value="P-loop containing nucleotide triphosphate hydrolases"/>
    <property type="match status" value="1"/>
</dbReference>
<protein>
    <submittedName>
        <fullName evidence="2">50S ribosome-binding GTPase</fullName>
    </submittedName>
</protein>
<dbReference type="Proteomes" id="UP000663583">
    <property type="component" value="Chromosome"/>
</dbReference>
<dbReference type="EMBL" id="CP065047">
    <property type="protein sequence ID" value="QPI36889.1"/>
    <property type="molecule type" value="Genomic_DNA"/>
</dbReference>
<proteinExistence type="predicted"/>
<dbReference type="Pfam" id="PF01926">
    <property type="entry name" value="MMR_HSR1"/>
    <property type="match status" value="1"/>
</dbReference>
<dbReference type="InterPro" id="IPR006073">
    <property type="entry name" value="GTP-bd"/>
</dbReference>
<sequence>MQHRWKVAWTGGCALSTCPEHTDFDRAIADALASGRDELRRLDELGEEAISSYTITPLMADGVGQVQQEISRATDGFAKRIRAHLAEQREVLSTFNVAFFGRTGAGKSTLLSAFGQLDGSGVSPGDSDWTTEVQSISWRGCRLYDTPGINGWGGRKSRSELEATARRAVEISDVVLLCFDSQSQQASEFSKVADWVRHFGKPTIAVLNIRNLRWRHPARVANRTARQNISVPVRQHADNIRTELAGIGLPDTPVVAIHSRRALFARASTPYHGPAERDFDHEREQYGVDYLAHWSNFGILEALLTAGIAAGGAQLRLTLLREGMRAILHDEARSLEALVARLDERFAEVDRAVSRHLDVLGYLEPDERGTYLQDDQWSGDLLSMAETARRAPYRSPADGAFSRYVRSLLKPQLSVPRSTAIRRFKDLEHNSFNERKDID</sequence>
<gene>
    <name evidence="2" type="ORF">I2456_20945</name>
</gene>
<dbReference type="SUPFAM" id="SSF52540">
    <property type="entry name" value="P-loop containing nucleoside triphosphate hydrolases"/>
    <property type="match status" value="1"/>
</dbReference>
<feature type="domain" description="G" evidence="1">
    <location>
        <begin position="96"/>
        <end position="208"/>
    </location>
</feature>
<dbReference type="RefSeq" id="WP_163703909.1">
    <property type="nucleotide sequence ID" value="NZ_BLKU01000005.1"/>
</dbReference>
<dbReference type="KEGG" id="mku:I2456_20945"/>
<accession>A0AAX1J5Y1</accession>
<dbReference type="GO" id="GO:0005525">
    <property type="term" value="F:GTP binding"/>
    <property type="evidence" value="ECO:0007669"/>
    <property type="project" value="InterPro"/>
</dbReference>
<reference evidence="2" key="1">
    <citation type="submission" date="2020-11" db="EMBL/GenBank/DDBJ databases">
        <title>Intraspecies plasmid and genomic variation of Mycobacterium kubicae revealed by the complete genome sequences of two clinical isolates.</title>
        <authorList>
            <person name="Hendrix J.R."/>
            <person name="Epperson L.E."/>
            <person name="Honda J.R."/>
            <person name="Strong M."/>
        </authorList>
    </citation>
    <scope>NUCLEOTIDE SEQUENCE</scope>
    <source>
        <strain evidence="2">JCM 13573</strain>
    </source>
</reference>
<dbReference type="AlphaFoldDB" id="A0AAX1J5Y1"/>
<name>A0AAX1J5Y1_9MYCO</name>
<organism evidence="2 3">
    <name type="scientific">Mycobacterium kubicae</name>
    <dbReference type="NCBI Taxonomy" id="120959"/>
    <lineage>
        <taxon>Bacteria</taxon>
        <taxon>Bacillati</taxon>
        <taxon>Actinomycetota</taxon>
        <taxon>Actinomycetes</taxon>
        <taxon>Mycobacteriales</taxon>
        <taxon>Mycobacteriaceae</taxon>
        <taxon>Mycobacterium</taxon>
        <taxon>Mycobacterium simiae complex</taxon>
    </lineage>
</organism>
<evidence type="ECO:0000259" key="1">
    <source>
        <dbReference type="Pfam" id="PF01926"/>
    </source>
</evidence>